<gene>
    <name evidence="3" type="ORF">CTEN210_16591</name>
</gene>
<evidence type="ECO:0000313" key="4">
    <source>
        <dbReference type="Proteomes" id="UP001054902"/>
    </source>
</evidence>
<dbReference type="EMBL" id="BLLK01000069">
    <property type="protein sequence ID" value="GFH60115.1"/>
    <property type="molecule type" value="Genomic_DNA"/>
</dbReference>
<dbReference type="GO" id="GO:0006366">
    <property type="term" value="P:transcription by RNA polymerase II"/>
    <property type="evidence" value="ECO:0007669"/>
    <property type="project" value="InterPro"/>
</dbReference>
<feature type="compositionally biased region" description="Acidic residues" evidence="1">
    <location>
        <begin position="97"/>
        <end position="125"/>
    </location>
</feature>
<dbReference type="PANTHER" id="PTHR21483">
    <property type="entry name" value="RNA POLYMERASE II-ASSOCIATED PROTEIN 1"/>
    <property type="match status" value="1"/>
</dbReference>
<feature type="region of interest" description="Disordered" evidence="1">
    <location>
        <begin position="57"/>
        <end position="151"/>
    </location>
</feature>
<keyword evidence="4" id="KW-1185">Reference proteome</keyword>
<evidence type="ECO:0000256" key="1">
    <source>
        <dbReference type="SAM" id="MobiDB-lite"/>
    </source>
</evidence>
<accession>A0AAD3DBV8</accession>
<organism evidence="3 4">
    <name type="scientific">Chaetoceros tenuissimus</name>
    <dbReference type="NCBI Taxonomy" id="426638"/>
    <lineage>
        <taxon>Eukaryota</taxon>
        <taxon>Sar</taxon>
        <taxon>Stramenopiles</taxon>
        <taxon>Ochrophyta</taxon>
        <taxon>Bacillariophyta</taxon>
        <taxon>Coscinodiscophyceae</taxon>
        <taxon>Chaetocerotophycidae</taxon>
        <taxon>Chaetocerotales</taxon>
        <taxon>Chaetocerotaceae</taxon>
        <taxon>Chaetoceros</taxon>
    </lineage>
</organism>
<name>A0AAD3DBV8_9STRA</name>
<evidence type="ECO:0000259" key="2">
    <source>
        <dbReference type="Pfam" id="PF08621"/>
    </source>
</evidence>
<evidence type="ECO:0000313" key="3">
    <source>
        <dbReference type="EMBL" id="GFH60115.1"/>
    </source>
</evidence>
<dbReference type="InterPro" id="IPR039913">
    <property type="entry name" value="RPAP1/Rba50"/>
</dbReference>
<dbReference type="InterPro" id="IPR013930">
    <property type="entry name" value="RPAP1_N"/>
</dbReference>
<dbReference type="PANTHER" id="PTHR21483:SF18">
    <property type="entry name" value="RNA POLYMERASE II-ASSOCIATED PROTEIN 1"/>
    <property type="match status" value="1"/>
</dbReference>
<proteinExistence type="predicted"/>
<dbReference type="Proteomes" id="UP001054902">
    <property type="component" value="Unassembled WGS sequence"/>
</dbReference>
<dbReference type="Pfam" id="PF08621">
    <property type="entry name" value="RPAP1_N"/>
    <property type="match status" value="1"/>
</dbReference>
<feature type="region of interest" description="Disordered" evidence="1">
    <location>
        <begin position="164"/>
        <end position="225"/>
    </location>
</feature>
<feature type="domain" description="RPAP1 N-terminal" evidence="2">
    <location>
        <begin position="242"/>
        <end position="277"/>
    </location>
</feature>
<sequence>MANTEGIPDEDLKKLLSIDKNDFENRRGVPRGIIERQRMMDDFDIDPEFKPAATVIRSSRRPVVKSSREVAKQKRSGISGKVSEELDRKEKSVTFQDDSEDEDELPPLSGDDEDELPPLSEEGEETTTKDVMSSSSEVPNIQEKDISNSSAKAAIISEYVMERKNPKEPTKKISKFKLRQMQKNESTKSGFPSFDIPVGKLTRGGGKAKPKFNTPTSSLPEQTVKKEKVIASVKNDQSDADKMIANMSKEEINESISEIESILSPDMINFLKSRKKTTKISPNPKGVEKKSIIDQKSEAQEKKDVQISKPSIDNRATTSELLSNIRTEEDLEKAFVETFNSTLVTEDNEENERTLEKATELLRSTSTRQRLMGAKIACELLEERLTNQQSNESVEKSSDYPDLLPVALRCILDAPSPFKQQQIISSSLKALSILVRLFVHTEHRLNVGCKIDRNTENDIYQQYFMNDDVAITASSKLYQSDSKAPASVIPAADGCYTTDASAESAKADAAAFYSDPAWTLLSRMRIIPCLSNILLSYQKVRVKSSVDFSIESSTIESICSILCTLSLRSPGAAVAIAQNKHLFPVLINMTLDPNNDESQSFVVNTSLAFPTIYLSSVIARQSREASKAIEEKVLESILYITASKALNDEEHVLQQWCLILWRTMLRYGLGLNILSSILSMSVERLTESSYSTHNIAAEYFSAYSVICDCAKFASLHKGFKNADNKNLLTDDGRETLAMSGMWLSSHVENVANLLSRHSIDLDTDEGLKLAASKLRFLTSYFEAATPSDIMGNISAPKNVIHVPVLSFEKIIPVIEIILQPGDFWNCLQVVISPWEESVNSKKYAAAHSFINAFFRLIVIAQSKMQKSLESREEGKMSENNQAQLLDIMERLFIGTTQALTAPGKQLSKYKDVSLATKRYSNICRSTISCFLLDAIPLVQSKVPMSSIQSYVFSLIGSFERGEEALAVQILSYNVLFSEVAKERELFGVLALRDIMLKEFCIGSVSQAQLDHSFKLSGSAGLLPSGIGPFGLESLRSETDKRAPPNESSGTDSTDLEPSILPVGQDWIWKLLSSSSSAKDSESDSAQQATEDIINAALRIIIHIENTKMPYADFIGKGSKMYFLLNSCFAPENVLRSQNFVNLFLETFSKYDTISAGDTKSFLTSCYIHSSHHRKSMMDGADYDKVLEVFFNDIVGPNDMDMLSRKSVQAIDDFVNDLSTGFIDFGAQYTSFIYGIRFLLMPTFPIRVKKLLLEKIKDLLHLLTTQEELDDPAKLQLSLSKFLLGGNRLFDDSERDNPAWLDLLASTLSKMDTIIQRREGFFYVYAISSLARNLASSSVKCECGLKAMKKRLRNMPKPIYADISACAKLCMEQKCSNANELAAIAIKTCNSDPENLNDFDTVVEKLVNTYNSISNDL</sequence>
<feature type="compositionally biased region" description="Polar residues" evidence="1">
    <location>
        <begin position="129"/>
        <end position="139"/>
    </location>
</feature>
<feature type="region of interest" description="Disordered" evidence="1">
    <location>
        <begin position="1036"/>
        <end position="1058"/>
    </location>
</feature>
<feature type="compositionally biased region" description="Polar residues" evidence="1">
    <location>
        <begin position="181"/>
        <end position="190"/>
    </location>
</feature>
<feature type="compositionally biased region" description="Basic and acidic residues" evidence="1">
    <location>
        <begin position="82"/>
        <end position="92"/>
    </location>
</feature>
<dbReference type="InterPro" id="IPR011989">
    <property type="entry name" value="ARM-like"/>
</dbReference>
<comment type="caution">
    <text evidence="3">The sequence shown here is derived from an EMBL/GenBank/DDBJ whole genome shotgun (WGS) entry which is preliminary data.</text>
</comment>
<dbReference type="Gene3D" id="1.25.10.10">
    <property type="entry name" value="Leucine-rich Repeat Variant"/>
    <property type="match status" value="1"/>
</dbReference>
<protein>
    <recommendedName>
        <fullName evidence="2">RPAP1 N-terminal domain-containing protein</fullName>
    </recommendedName>
</protein>
<feature type="region of interest" description="Disordered" evidence="1">
    <location>
        <begin position="277"/>
        <end position="303"/>
    </location>
</feature>
<feature type="compositionally biased region" description="Basic and acidic residues" evidence="1">
    <location>
        <begin position="286"/>
        <end position="303"/>
    </location>
</feature>
<reference evidence="3 4" key="1">
    <citation type="journal article" date="2021" name="Sci. Rep.">
        <title>The genome of the diatom Chaetoceros tenuissimus carries an ancient integrated fragment of an extant virus.</title>
        <authorList>
            <person name="Hongo Y."/>
            <person name="Kimura K."/>
            <person name="Takaki Y."/>
            <person name="Yoshida Y."/>
            <person name="Baba S."/>
            <person name="Kobayashi G."/>
            <person name="Nagasaki K."/>
            <person name="Hano T."/>
            <person name="Tomaru Y."/>
        </authorList>
    </citation>
    <scope>NUCLEOTIDE SEQUENCE [LARGE SCALE GENOMIC DNA]</scope>
    <source>
        <strain evidence="3 4">NIES-3715</strain>
    </source>
</reference>